<dbReference type="PATRIC" id="fig|1481663.12.peg.2586"/>
<comment type="caution">
    <text evidence="1">The sequence shown here is derived from an EMBL/GenBank/DDBJ whole genome shotgun (WGS) entry which is preliminary data.</text>
</comment>
<accession>A0A0Q0PQL5</accession>
<dbReference type="AlphaFoldDB" id="A0A0Q0PQL5"/>
<dbReference type="OrthoDB" id="1435962at2"/>
<proteinExistence type="predicted"/>
<sequence>MNKKLAQRFNELQDQLDTIEGTKKTVNGAYGSTETIDTELFTSWKVKAKNLLVTACGENSQHFIAFVEGEKRRTMESDYGIKKRVGAIFGAAKEDFEGGYLISLKQLVQAEVFESELEQAQELLNSGYKLASAVIAGVVLETALRDICTDNGISHGKLDTMNSQLAKSGLYSKLQQKQITAIADIRNSAAHGKPELFSEQDVRNMIRDIESFLLSYMA</sequence>
<reference evidence="1 2" key="1">
    <citation type="journal article" date="2015" name="Genome Biol. Evol.">
        <title>The Dynamics of Genetic Interactions between Vibrio metoecus and Vibrio cholerae, Two Close Relatives Co-Occurring in the Environment.</title>
        <authorList>
            <person name="Orata F.D."/>
            <person name="Kirchberger P.C."/>
            <person name="Meheust R."/>
            <person name="Barlow E.J."/>
            <person name="Tarr C.L."/>
            <person name="Boucher Y."/>
        </authorList>
    </citation>
    <scope>NUCLEOTIDE SEQUENCE [LARGE SCALE GENOMIC DNA]</scope>
    <source>
        <strain evidence="1 2">YB5B04</strain>
    </source>
</reference>
<dbReference type="EMBL" id="LBGP01000038">
    <property type="protein sequence ID" value="KQA97574.1"/>
    <property type="molecule type" value="Genomic_DNA"/>
</dbReference>
<organism evidence="1 2">
    <name type="scientific">Vibrio metoecus</name>
    <dbReference type="NCBI Taxonomy" id="1481663"/>
    <lineage>
        <taxon>Bacteria</taxon>
        <taxon>Pseudomonadati</taxon>
        <taxon>Pseudomonadota</taxon>
        <taxon>Gammaproteobacteria</taxon>
        <taxon>Vibrionales</taxon>
        <taxon>Vibrionaceae</taxon>
        <taxon>Vibrio</taxon>
    </lineage>
</organism>
<name>A0A0Q0PQL5_VIBMT</name>
<evidence type="ECO:0000313" key="1">
    <source>
        <dbReference type="EMBL" id="KQA97574.1"/>
    </source>
</evidence>
<gene>
    <name evidence="1" type="ORF">XV92_18075</name>
</gene>
<evidence type="ECO:0000313" key="2">
    <source>
        <dbReference type="Proteomes" id="UP000050491"/>
    </source>
</evidence>
<protein>
    <submittedName>
        <fullName evidence="1">HEPN domain protein</fullName>
    </submittedName>
</protein>
<dbReference type="Proteomes" id="UP000050491">
    <property type="component" value="Unassembled WGS sequence"/>
</dbReference>
<dbReference type="RefSeq" id="WP_055065353.1">
    <property type="nucleotide sequence ID" value="NZ_LBGP01000038.1"/>
</dbReference>